<accession>A0A0E9R2M3</accession>
<dbReference type="AlphaFoldDB" id="A0A0E9R2M3"/>
<proteinExistence type="predicted"/>
<organism evidence="1">
    <name type="scientific">Anguilla anguilla</name>
    <name type="common">European freshwater eel</name>
    <name type="synonym">Muraena anguilla</name>
    <dbReference type="NCBI Taxonomy" id="7936"/>
    <lineage>
        <taxon>Eukaryota</taxon>
        <taxon>Metazoa</taxon>
        <taxon>Chordata</taxon>
        <taxon>Craniata</taxon>
        <taxon>Vertebrata</taxon>
        <taxon>Euteleostomi</taxon>
        <taxon>Actinopterygii</taxon>
        <taxon>Neopterygii</taxon>
        <taxon>Teleostei</taxon>
        <taxon>Anguilliformes</taxon>
        <taxon>Anguillidae</taxon>
        <taxon>Anguilla</taxon>
    </lineage>
</organism>
<protein>
    <submittedName>
        <fullName evidence="1">Uncharacterized protein</fullName>
    </submittedName>
</protein>
<evidence type="ECO:0000313" key="1">
    <source>
        <dbReference type="EMBL" id="JAH23354.1"/>
    </source>
</evidence>
<dbReference type="EMBL" id="GBXM01085223">
    <property type="protein sequence ID" value="JAH23354.1"/>
    <property type="molecule type" value="Transcribed_RNA"/>
</dbReference>
<sequence length="21" mass="2450">MQVRFRFNMAGCTQAWLCSIS</sequence>
<name>A0A0E9R2M3_ANGAN</name>
<reference evidence="1" key="2">
    <citation type="journal article" date="2015" name="Fish Shellfish Immunol.">
        <title>Early steps in the European eel (Anguilla anguilla)-Vibrio vulnificus interaction in the gills: Role of the RtxA13 toxin.</title>
        <authorList>
            <person name="Callol A."/>
            <person name="Pajuelo D."/>
            <person name="Ebbesson L."/>
            <person name="Teles M."/>
            <person name="MacKenzie S."/>
            <person name="Amaro C."/>
        </authorList>
    </citation>
    <scope>NUCLEOTIDE SEQUENCE</scope>
</reference>
<reference evidence="1" key="1">
    <citation type="submission" date="2014-11" db="EMBL/GenBank/DDBJ databases">
        <authorList>
            <person name="Amaro Gonzalez C."/>
        </authorList>
    </citation>
    <scope>NUCLEOTIDE SEQUENCE</scope>
</reference>